<dbReference type="Proteomes" id="UP001215280">
    <property type="component" value="Unassembled WGS sequence"/>
</dbReference>
<accession>A0AAD7ILJ3</accession>
<name>A0AAD7ILJ3_9AGAR</name>
<sequence>MITQQNSYADADWQFGAAGLIAYWTLAETFIAAKRAGNVSRLEYYTSYNLHSLD</sequence>
<evidence type="ECO:0000313" key="2">
    <source>
        <dbReference type="Proteomes" id="UP001215280"/>
    </source>
</evidence>
<organism evidence="1 2">
    <name type="scientific">Mycena maculata</name>
    <dbReference type="NCBI Taxonomy" id="230809"/>
    <lineage>
        <taxon>Eukaryota</taxon>
        <taxon>Fungi</taxon>
        <taxon>Dikarya</taxon>
        <taxon>Basidiomycota</taxon>
        <taxon>Agaricomycotina</taxon>
        <taxon>Agaricomycetes</taxon>
        <taxon>Agaricomycetidae</taxon>
        <taxon>Agaricales</taxon>
        <taxon>Marasmiineae</taxon>
        <taxon>Mycenaceae</taxon>
        <taxon>Mycena</taxon>
    </lineage>
</organism>
<reference evidence="1" key="1">
    <citation type="submission" date="2023-03" db="EMBL/GenBank/DDBJ databases">
        <title>Massive genome expansion in bonnet fungi (Mycena s.s.) driven by repeated elements and novel gene families across ecological guilds.</title>
        <authorList>
            <consortium name="Lawrence Berkeley National Laboratory"/>
            <person name="Harder C.B."/>
            <person name="Miyauchi S."/>
            <person name="Viragh M."/>
            <person name="Kuo A."/>
            <person name="Thoen E."/>
            <person name="Andreopoulos B."/>
            <person name="Lu D."/>
            <person name="Skrede I."/>
            <person name="Drula E."/>
            <person name="Henrissat B."/>
            <person name="Morin E."/>
            <person name="Kohler A."/>
            <person name="Barry K."/>
            <person name="LaButti K."/>
            <person name="Morin E."/>
            <person name="Salamov A."/>
            <person name="Lipzen A."/>
            <person name="Mereny Z."/>
            <person name="Hegedus B."/>
            <person name="Baldrian P."/>
            <person name="Stursova M."/>
            <person name="Weitz H."/>
            <person name="Taylor A."/>
            <person name="Grigoriev I.V."/>
            <person name="Nagy L.G."/>
            <person name="Martin F."/>
            <person name="Kauserud H."/>
        </authorList>
    </citation>
    <scope>NUCLEOTIDE SEQUENCE</scope>
    <source>
        <strain evidence="1">CBHHK188m</strain>
    </source>
</reference>
<evidence type="ECO:0000313" key="1">
    <source>
        <dbReference type="EMBL" id="KAJ7745887.1"/>
    </source>
</evidence>
<dbReference type="AlphaFoldDB" id="A0AAD7ILJ3"/>
<proteinExistence type="predicted"/>
<comment type="caution">
    <text evidence="1">The sequence shown here is derived from an EMBL/GenBank/DDBJ whole genome shotgun (WGS) entry which is preliminary data.</text>
</comment>
<keyword evidence="2" id="KW-1185">Reference proteome</keyword>
<gene>
    <name evidence="1" type="ORF">DFH07DRAFT_963084</name>
</gene>
<protein>
    <submittedName>
        <fullName evidence="1">Uncharacterized protein</fullName>
    </submittedName>
</protein>
<dbReference type="EMBL" id="JARJLG010000100">
    <property type="protein sequence ID" value="KAJ7745887.1"/>
    <property type="molecule type" value="Genomic_DNA"/>
</dbReference>